<feature type="region of interest" description="Disordered" evidence="1">
    <location>
        <begin position="28"/>
        <end position="105"/>
    </location>
</feature>
<feature type="region of interest" description="Disordered" evidence="1">
    <location>
        <begin position="829"/>
        <end position="906"/>
    </location>
</feature>
<feature type="compositionally biased region" description="Polar residues" evidence="1">
    <location>
        <begin position="381"/>
        <end position="396"/>
    </location>
</feature>
<feature type="region of interest" description="Disordered" evidence="1">
    <location>
        <begin position="598"/>
        <end position="618"/>
    </location>
</feature>
<feature type="compositionally biased region" description="Polar residues" evidence="1">
    <location>
        <begin position="967"/>
        <end position="984"/>
    </location>
</feature>
<gene>
    <name evidence="2" type="ORF">K490DRAFT_62977</name>
</gene>
<feature type="region of interest" description="Disordered" evidence="1">
    <location>
        <begin position="119"/>
        <end position="180"/>
    </location>
</feature>
<feature type="compositionally biased region" description="Polar residues" evidence="1">
    <location>
        <begin position="217"/>
        <end position="230"/>
    </location>
</feature>
<feature type="compositionally biased region" description="Polar residues" evidence="1">
    <location>
        <begin position="87"/>
        <end position="97"/>
    </location>
</feature>
<comment type="caution">
    <text evidence="2">The sequence shown here is derived from an EMBL/GenBank/DDBJ whole genome shotgun (WGS) entry which is preliminary data.</text>
</comment>
<feature type="region of interest" description="Disordered" evidence="1">
    <location>
        <begin position="502"/>
        <end position="560"/>
    </location>
</feature>
<dbReference type="AlphaFoldDB" id="A0A9P4LYN7"/>
<feature type="compositionally biased region" description="Acidic residues" evidence="1">
    <location>
        <begin position="868"/>
        <end position="884"/>
    </location>
</feature>
<dbReference type="EMBL" id="ML978713">
    <property type="protein sequence ID" value="KAF2090100.1"/>
    <property type="molecule type" value="Genomic_DNA"/>
</dbReference>
<feature type="region of interest" description="Disordered" evidence="1">
    <location>
        <begin position="759"/>
        <end position="798"/>
    </location>
</feature>
<feature type="region of interest" description="Disordered" evidence="1">
    <location>
        <begin position="958"/>
        <end position="1049"/>
    </location>
</feature>
<proteinExistence type="predicted"/>
<evidence type="ECO:0000313" key="2">
    <source>
        <dbReference type="EMBL" id="KAF2090100.1"/>
    </source>
</evidence>
<feature type="compositionally biased region" description="Polar residues" evidence="1">
    <location>
        <begin position="282"/>
        <end position="293"/>
    </location>
</feature>
<evidence type="ECO:0000313" key="3">
    <source>
        <dbReference type="Proteomes" id="UP000799776"/>
    </source>
</evidence>
<feature type="compositionally biased region" description="Polar residues" evidence="1">
    <location>
        <begin position="36"/>
        <end position="51"/>
    </location>
</feature>
<keyword evidence="3" id="KW-1185">Reference proteome</keyword>
<name>A0A9P4LYN7_9PEZI</name>
<evidence type="ECO:0000256" key="1">
    <source>
        <dbReference type="SAM" id="MobiDB-lite"/>
    </source>
</evidence>
<feature type="region of interest" description="Disordered" evidence="1">
    <location>
        <begin position="213"/>
        <end position="310"/>
    </location>
</feature>
<feature type="region of interest" description="Disordered" evidence="1">
    <location>
        <begin position="362"/>
        <end position="489"/>
    </location>
</feature>
<feature type="compositionally biased region" description="Polar residues" evidence="1">
    <location>
        <begin position="467"/>
        <end position="484"/>
    </location>
</feature>
<feature type="compositionally biased region" description="Basic and acidic residues" evidence="1">
    <location>
        <begin position="296"/>
        <end position="310"/>
    </location>
</feature>
<feature type="compositionally biased region" description="Polar residues" evidence="1">
    <location>
        <begin position="545"/>
        <end position="555"/>
    </location>
</feature>
<dbReference type="OrthoDB" id="3870679at2759"/>
<feature type="compositionally biased region" description="Polar residues" evidence="1">
    <location>
        <begin position="999"/>
        <end position="1009"/>
    </location>
</feature>
<organism evidence="2 3">
    <name type="scientific">Saccharata proteae CBS 121410</name>
    <dbReference type="NCBI Taxonomy" id="1314787"/>
    <lineage>
        <taxon>Eukaryota</taxon>
        <taxon>Fungi</taxon>
        <taxon>Dikarya</taxon>
        <taxon>Ascomycota</taxon>
        <taxon>Pezizomycotina</taxon>
        <taxon>Dothideomycetes</taxon>
        <taxon>Dothideomycetes incertae sedis</taxon>
        <taxon>Botryosphaeriales</taxon>
        <taxon>Saccharataceae</taxon>
        <taxon>Saccharata</taxon>
    </lineage>
</organism>
<protein>
    <submittedName>
        <fullName evidence="2">Uncharacterized protein</fullName>
    </submittedName>
</protein>
<feature type="compositionally biased region" description="Basic and acidic residues" evidence="1">
    <location>
        <begin position="781"/>
        <end position="797"/>
    </location>
</feature>
<reference evidence="2" key="1">
    <citation type="journal article" date="2020" name="Stud. Mycol.">
        <title>101 Dothideomycetes genomes: a test case for predicting lifestyles and emergence of pathogens.</title>
        <authorList>
            <person name="Haridas S."/>
            <person name="Albert R."/>
            <person name="Binder M."/>
            <person name="Bloem J."/>
            <person name="Labutti K."/>
            <person name="Salamov A."/>
            <person name="Andreopoulos B."/>
            <person name="Baker S."/>
            <person name="Barry K."/>
            <person name="Bills G."/>
            <person name="Bluhm B."/>
            <person name="Cannon C."/>
            <person name="Castanera R."/>
            <person name="Culley D."/>
            <person name="Daum C."/>
            <person name="Ezra D."/>
            <person name="Gonzalez J."/>
            <person name="Henrissat B."/>
            <person name="Kuo A."/>
            <person name="Liang C."/>
            <person name="Lipzen A."/>
            <person name="Lutzoni F."/>
            <person name="Magnuson J."/>
            <person name="Mondo S."/>
            <person name="Nolan M."/>
            <person name="Ohm R."/>
            <person name="Pangilinan J."/>
            <person name="Park H.-J."/>
            <person name="Ramirez L."/>
            <person name="Alfaro M."/>
            <person name="Sun H."/>
            <person name="Tritt A."/>
            <person name="Yoshinaga Y."/>
            <person name="Zwiers L.-H."/>
            <person name="Turgeon B."/>
            <person name="Goodwin S."/>
            <person name="Spatafora J."/>
            <person name="Crous P."/>
            <person name="Grigoriev I."/>
        </authorList>
    </citation>
    <scope>NUCLEOTIDE SEQUENCE</scope>
    <source>
        <strain evidence="2">CBS 121410</strain>
    </source>
</reference>
<feature type="compositionally biased region" description="Basic and acidic residues" evidence="1">
    <location>
        <begin position="137"/>
        <end position="152"/>
    </location>
</feature>
<feature type="compositionally biased region" description="Polar residues" evidence="1">
    <location>
        <begin position="517"/>
        <end position="528"/>
    </location>
</feature>
<accession>A0A9P4LYN7</accession>
<dbReference type="Proteomes" id="UP000799776">
    <property type="component" value="Unassembled WGS sequence"/>
</dbReference>
<sequence length="1101" mass="122315">MPSAHSGDAYDLLEQSFNDVPLLKSHKNLPRRYNDSHSVFPSATPSDVTSFSDDETSNGLRSELPTPLASPPLIHRHGSGLPPTPPSALNDNGQQANYKPPQFADGVMSSLTSRRLLAVTPVNQRSPPTPDPSPPRTADRAAERTTMLERPHPIHYPSSRADSFKTAQENVDTSDDDASRSQLSFHDALTPTFARPQMEMPFALSAGLGLELDNDSTDLTPTQPNKSQDSYFGGSKEDIAIGTRGSDVDDIPNREWDTNLMRNVTVRRRRVPSAPAERGSSADPQTPSSTMKRGSSLRERLALDEKSPRSLELESFAKEIGWPTEVNNILNSHLRDPDSTSKRFSEASASSTVIEAVVVATPPQRPRALRHSGKNIALRQSGGSPSSGSNRTSVSSDDVPPHRLLHKRSRIPERGNRDSIFSDGDLTEMSTQSATPRWPHTANSELEVRKRRQSQRTPPTDRRSDGQSRSFTDPRQSRSHTVYDSNPRKGYFDVALSAPRSLSVASPPRTLRRQHQESPLTTRTNGLRHSTAPAVTEKSKDTVTLEYSPTSSQESSFRRSAPNYPVLNRKESLLSTPEERGFASTPLAAVEARHLLQEHPSDSPKRLRASLDRASTRTEEIIRSSIESPREERARISTESSPRLMSLDRSFMRMENEYSLARHHFAQTPFSQFSVSETGDPPQVSEATAVSIYPHNNNSLLVVQQVARTHQRNVSAPASLGSPTHGPPRLELPQPSVIVNPSTPPQQIITELNVVESPLKNPRKPPEPPVLKIIPATPAEELERQLEDTSGRDRGTLSERPIQRLTLVQRARRYSDTFIQPILRTASVRRITAPQRSPRRAPSVGSNPPADNNLHPFWKPRGFWDDFSSSDDDEALDPQDDPVGDYEHRRLPQGGDTSDVGEQNDQQRRRLSTLGRRLTDGFKGHGGFLIGNSLGLDRHGTNSRRHHVSVPVVATLASRRLHKKQSMHSLNTRASAGPSASASTVRRHSISPSERQRRTISTFSASTVEQPEGSVRGRGAAEREKQKQLKQKQQQKRLGGGGLAAGSDKREYRIPGGWKVEYVGLRGMRERIRERRAEKRRERLRRNIGQRFYLDSTGIVV</sequence>